<evidence type="ECO:0000256" key="6">
    <source>
        <dbReference type="ARBA" id="ARBA00023004"/>
    </source>
</evidence>
<keyword evidence="5 9" id="KW-0560">Oxidoreductase</keyword>
<evidence type="ECO:0000256" key="1">
    <source>
        <dbReference type="ARBA" id="ARBA00006622"/>
    </source>
</evidence>
<comment type="catalytic activity">
    <reaction evidence="9">
        <text>L-cysteine + O2 = 3-sulfino-L-alanine + H(+)</text>
        <dbReference type="Rhea" id="RHEA:20441"/>
        <dbReference type="ChEBI" id="CHEBI:15378"/>
        <dbReference type="ChEBI" id="CHEBI:15379"/>
        <dbReference type="ChEBI" id="CHEBI:35235"/>
        <dbReference type="ChEBI" id="CHEBI:61085"/>
        <dbReference type="EC" id="1.13.11.20"/>
    </reaction>
</comment>
<dbReference type="InterPro" id="IPR010300">
    <property type="entry name" value="CDO_1"/>
</dbReference>
<dbReference type="GO" id="GO:0019448">
    <property type="term" value="P:L-cysteine catabolic process"/>
    <property type="evidence" value="ECO:0007669"/>
    <property type="project" value="TreeGrafter"/>
</dbReference>
<dbReference type="GO" id="GO:0017172">
    <property type="term" value="F:cysteine dioxygenase activity"/>
    <property type="evidence" value="ECO:0007669"/>
    <property type="project" value="UniProtKB-UniRule"/>
</dbReference>
<dbReference type="Pfam" id="PF05995">
    <property type="entry name" value="CDO_I"/>
    <property type="match status" value="1"/>
</dbReference>
<protein>
    <recommendedName>
        <fullName evidence="2 9">Cysteine dioxygenase</fullName>
        <ecNumber evidence="2 9">1.13.11.20</ecNumber>
    </recommendedName>
</protein>
<dbReference type="SUPFAM" id="SSF51182">
    <property type="entry name" value="RmlC-like cupins"/>
    <property type="match status" value="1"/>
</dbReference>
<comment type="caution">
    <text evidence="10">The sequence shown here is derived from an EMBL/GenBank/DDBJ whole genome shotgun (WGS) entry which is preliminary data.</text>
</comment>
<evidence type="ECO:0000313" key="10">
    <source>
        <dbReference type="EMBL" id="THX23076.1"/>
    </source>
</evidence>
<sequence>MANTSQHHPLCLKMSVAAPLSHMDQPHVHCCATCKSAMSDDPFGHLVRDIRQYLGPSSGIDSAHVDPNHIKALMAKYTSNPKHWERYARADKSRGYTRNIVDNVNGKANLILIVWNPAKGSLIHDHADAHCVMKILKGNLTETVYHKPESGDTSVHPLEVKQETVYHPDEVTYISDQIGLHRVSNPDPVEPAMSLHLYTPPNAAEFGFHVYDERTSKSSFVPPQH</sequence>
<organism evidence="10 11">
    <name type="scientific">Aureobasidium pullulans</name>
    <name type="common">Black yeast</name>
    <name type="synonym">Pullularia pullulans</name>
    <dbReference type="NCBI Taxonomy" id="5580"/>
    <lineage>
        <taxon>Eukaryota</taxon>
        <taxon>Fungi</taxon>
        <taxon>Dikarya</taxon>
        <taxon>Ascomycota</taxon>
        <taxon>Pezizomycotina</taxon>
        <taxon>Dothideomycetes</taxon>
        <taxon>Dothideomycetidae</taxon>
        <taxon>Dothideales</taxon>
        <taxon>Saccotheciaceae</taxon>
        <taxon>Aureobasidium</taxon>
    </lineage>
</organism>
<dbReference type="CDD" id="cd10548">
    <property type="entry name" value="cupin_CDO"/>
    <property type="match status" value="1"/>
</dbReference>
<accession>A0A4S9DQX5</accession>
<comment type="similarity">
    <text evidence="1 9">Belongs to the cysteine dioxygenase family.</text>
</comment>
<keyword evidence="7" id="KW-0883">Thioether bond</keyword>
<reference evidence="10 11" key="1">
    <citation type="submission" date="2018-10" db="EMBL/GenBank/DDBJ databases">
        <title>Fifty Aureobasidium pullulans genomes reveal a recombining polyextremotolerant generalist.</title>
        <authorList>
            <person name="Gostincar C."/>
            <person name="Turk M."/>
            <person name="Zajc J."/>
            <person name="Gunde-Cimerman N."/>
        </authorList>
    </citation>
    <scope>NUCLEOTIDE SEQUENCE [LARGE SCALE GENOMIC DNA]</scope>
    <source>
        <strain evidence="10 11">EXF-9785</strain>
    </source>
</reference>
<dbReference type="Gene3D" id="2.60.120.10">
    <property type="entry name" value="Jelly Rolls"/>
    <property type="match status" value="1"/>
</dbReference>
<dbReference type="AlphaFoldDB" id="A0A4S9DQX5"/>
<evidence type="ECO:0000256" key="3">
    <source>
        <dbReference type="ARBA" id="ARBA00022723"/>
    </source>
</evidence>
<keyword evidence="4 9" id="KW-0223">Dioxygenase</keyword>
<evidence type="ECO:0000256" key="4">
    <source>
        <dbReference type="ARBA" id="ARBA00022964"/>
    </source>
</evidence>
<keyword evidence="3 8" id="KW-0479">Metal-binding</keyword>
<evidence type="ECO:0000256" key="5">
    <source>
        <dbReference type="ARBA" id="ARBA00023002"/>
    </source>
</evidence>
<dbReference type="GO" id="GO:0008198">
    <property type="term" value="F:ferrous iron binding"/>
    <property type="evidence" value="ECO:0007669"/>
    <property type="project" value="TreeGrafter"/>
</dbReference>
<dbReference type="InterPro" id="IPR014710">
    <property type="entry name" value="RmlC-like_jellyroll"/>
</dbReference>
<feature type="cross-link" description="3'-(S-cysteinyl)-tyrosine (Cys-Tyr)" evidence="7">
    <location>
        <begin position="131"/>
        <end position="198"/>
    </location>
</feature>
<comment type="cofactor">
    <cofactor evidence="9">
        <name>Fe cation</name>
        <dbReference type="ChEBI" id="CHEBI:24875"/>
    </cofactor>
    <text evidence="9">Binds 1 Fe cation per subunit.</text>
</comment>
<dbReference type="EMBL" id="QZAV01000607">
    <property type="protein sequence ID" value="THX23076.1"/>
    <property type="molecule type" value="Genomic_DNA"/>
</dbReference>
<evidence type="ECO:0000256" key="2">
    <source>
        <dbReference type="ARBA" id="ARBA00013133"/>
    </source>
</evidence>
<evidence type="ECO:0000313" key="11">
    <source>
        <dbReference type="Proteomes" id="UP000308953"/>
    </source>
</evidence>
<proteinExistence type="inferred from homology"/>
<dbReference type="InterPro" id="IPR011051">
    <property type="entry name" value="RmlC_Cupin_sf"/>
</dbReference>
<gene>
    <name evidence="10" type="ORF">D6D10_10385</name>
</gene>
<dbReference type="Proteomes" id="UP000308953">
    <property type="component" value="Unassembled WGS sequence"/>
</dbReference>
<evidence type="ECO:0000256" key="8">
    <source>
        <dbReference type="PIRSR" id="PIRSR610300-51"/>
    </source>
</evidence>
<feature type="binding site" evidence="8">
    <location>
        <position position="124"/>
    </location>
    <ligand>
        <name>Fe cation</name>
        <dbReference type="ChEBI" id="CHEBI:24875"/>
        <note>catalytic</note>
    </ligand>
</feature>
<dbReference type="EC" id="1.13.11.20" evidence="2 9"/>
<dbReference type="PANTHER" id="PTHR12918">
    <property type="entry name" value="CYSTEINE DIOXYGENASE"/>
    <property type="match status" value="1"/>
</dbReference>
<name>A0A4S9DQX5_AURPU</name>
<feature type="binding site" evidence="8">
    <location>
        <position position="126"/>
    </location>
    <ligand>
        <name>Fe cation</name>
        <dbReference type="ChEBI" id="CHEBI:24875"/>
        <note>catalytic</note>
    </ligand>
</feature>
<feature type="binding site" evidence="8">
    <location>
        <position position="181"/>
    </location>
    <ligand>
        <name>Fe cation</name>
        <dbReference type="ChEBI" id="CHEBI:24875"/>
        <note>catalytic</note>
    </ligand>
</feature>
<keyword evidence="6 8" id="KW-0408">Iron</keyword>
<dbReference type="PANTHER" id="PTHR12918:SF1">
    <property type="entry name" value="CYSTEINE DIOXYGENASE TYPE 1"/>
    <property type="match status" value="1"/>
</dbReference>
<evidence type="ECO:0000256" key="7">
    <source>
        <dbReference type="PIRSR" id="PIRSR610300-50"/>
    </source>
</evidence>
<evidence type="ECO:0000256" key="9">
    <source>
        <dbReference type="RuleBase" id="RU366010"/>
    </source>
</evidence>